<name>A0A806JZZ1_9BACT</name>
<keyword evidence="4 5" id="KW-0413">Isomerase</keyword>
<dbReference type="EC" id="5.2.1.8" evidence="2 5"/>
<proteinExistence type="predicted"/>
<evidence type="ECO:0000256" key="3">
    <source>
        <dbReference type="ARBA" id="ARBA00023110"/>
    </source>
</evidence>
<dbReference type="InterPro" id="IPR029000">
    <property type="entry name" value="Cyclophilin-like_dom_sf"/>
</dbReference>
<evidence type="ECO:0000256" key="1">
    <source>
        <dbReference type="ARBA" id="ARBA00000971"/>
    </source>
</evidence>
<dbReference type="FunFam" id="3.10.50.40:FF:000006">
    <property type="entry name" value="Peptidyl-prolyl cis-trans isomerase"/>
    <property type="match status" value="1"/>
</dbReference>
<protein>
    <recommendedName>
        <fullName evidence="2 5">peptidylprolyl isomerase</fullName>
        <ecNumber evidence="2 5">5.2.1.8</ecNumber>
    </recommendedName>
</protein>
<dbReference type="Gene3D" id="2.40.100.10">
    <property type="entry name" value="Cyclophilin-like"/>
    <property type="match status" value="1"/>
</dbReference>
<dbReference type="InterPro" id="IPR001179">
    <property type="entry name" value="PPIase_FKBP_dom"/>
</dbReference>
<dbReference type="InterPro" id="IPR002130">
    <property type="entry name" value="Cyclophilin-type_PPIase_dom"/>
</dbReference>
<comment type="catalytic activity">
    <reaction evidence="1 5">
        <text>[protein]-peptidylproline (omega=180) = [protein]-peptidylproline (omega=0)</text>
        <dbReference type="Rhea" id="RHEA:16237"/>
        <dbReference type="Rhea" id="RHEA-COMP:10747"/>
        <dbReference type="Rhea" id="RHEA-COMP:10748"/>
        <dbReference type="ChEBI" id="CHEBI:83833"/>
        <dbReference type="ChEBI" id="CHEBI:83834"/>
        <dbReference type="EC" id="5.2.1.8"/>
    </reaction>
</comment>
<dbReference type="InterPro" id="IPR044666">
    <property type="entry name" value="Cyclophilin_A-like"/>
</dbReference>
<accession>A0A806JZZ1</accession>
<evidence type="ECO:0000256" key="5">
    <source>
        <dbReference type="PROSITE-ProRule" id="PRU00277"/>
    </source>
</evidence>
<sequence length="345" mass="37597">MRHIKFLIIGVIIIVSAVETVDAQTLGDGLFARITTNRGDIVVRLEYERAPLTVCNFVALAEGKMNAARGKPYYDGLIFHRVISRGNGDAQDFMIQGGCPQGTGRGGPGYSFPDEIDPVLKHDKPGILSMANAGPGTNGSQFFITIVPTPHLDGLHTVFGQVVQGQNIVNTTRRGDKINKVTIIRNGAAANNFKADQENFDRLLKQTETAAANKVQAQRQSDLAKIKADYPNMQQTSSGIFYTIQKQGTGDKPARGKNVSVHYTGKLLSGNVFDDSRLRGSPIEFQAGAGRVIQGWDETVMDMRVGERRIVIIPPELAYGERAVGNGLIPPNSFLIFDMELVNIK</sequence>
<dbReference type="Pfam" id="PF00254">
    <property type="entry name" value="FKBP_C"/>
    <property type="match status" value="1"/>
</dbReference>
<evidence type="ECO:0000256" key="4">
    <source>
        <dbReference type="ARBA" id="ARBA00023235"/>
    </source>
</evidence>
<organism evidence="8">
    <name type="scientific">uncultured bacterium contig00011</name>
    <dbReference type="NCBI Taxonomy" id="1181503"/>
    <lineage>
        <taxon>Bacteria</taxon>
        <taxon>environmental samples</taxon>
    </lineage>
</organism>
<evidence type="ECO:0000313" key="8">
    <source>
        <dbReference type="EMBL" id="AGS52848.1"/>
    </source>
</evidence>
<dbReference type="GO" id="GO:0003755">
    <property type="term" value="F:peptidyl-prolyl cis-trans isomerase activity"/>
    <property type="evidence" value="ECO:0007669"/>
    <property type="project" value="UniProtKB-KW"/>
</dbReference>
<dbReference type="AlphaFoldDB" id="A0A806JZZ1"/>
<feature type="domain" description="PPIase cyclophilin-type" evidence="7">
    <location>
        <begin position="39"/>
        <end position="171"/>
    </location>
</feature>
<feature type="domain" description="PPIase FKBP-type" evidence="6">
    <location>
        <begin position="256"/>
        <end position="345"/>
    </location>
</feature>
<dbReference type="SUPFAM" id="SSF54534">
    <property type="entry name" value="FKBP-like"/>
    <property type="match status" value="1"/>
</dbReference>
<evidence type="ECO:0000259" key="6">
    <source>
        <dbReference type="PROSITE" id="PS50059"/>
    </source>
</evidence>
<dbReference type="PANTHER" id="PTHR45625">
    <property type="entry name" value="PEPTIDYL-PROLYL CIS-TRANS ISOMERASE-RELATED"/>
    <property type="match status" value="1"/>
</dbReference>
<keyword evidence="3 5" id="KW-0697">Rotamase</keyword>
<reference evidence="8" key="1">
    <citation type="submission" date="2012-03" db="EMBL/GenBank/DDBJ databases">
        <title>Functional metagenomics reveals considerable lignocellulase gene clusters in the gut microbiome of a wood-feeding higher termite.</title>
        <authorList>
            <person name="Liu N."/>
        </authorList>
    </citation>
    <scope>NUCLEOTIDE SEQUENCE</scope>
</reference>
<dbReference type="PANTHER" id="PTHR45625:SF4">
    <property type="entry name" value="PEPTIDYLPROLYL ISOMERASE DOMAIN AND WD REPEAT-CONTAINING PROTEIN 1"/>
    <property type="match status" value="1"/>
</dbReference>
<dbReference type="CDD" id="cd00317">
    <property type="entry name" value="cyclophilin"/>
    <property type="match status" value="1"/>
</dbReference>
<evidence type="ECO:0000259" key="7">
    <source>
        <dbReference type="PROSITE" id="PS50072"/>
    </source>
</evidence>
<dbReference type="PROSITE" id="PS50072">
    <property type="entry name" value="CSA_PPIASE_2"/>
    <property type="match status" value="1"/>
</dbReference>
<evidence type="ECO:0000256" key="2">
    <source>
        <dbReference type="ARBA" id="ARBA00013194"/>
    </source>
</evidence>
<dbReference type="Gene3D" id="3.10.50.40">
    <property type="match status" value="1"/>
</dbReference>
<dbReference type="Pfam" id="PF00160">
    <property type="entry name" value="Pro_isomerase"/>
    <property type="match status" value="1"/>
</dbReference>
<dbReference type="PRINTS" id="PR00153">
    <property type="entry name" value="CSAPPISMRASE"/>
</dbReference>
<dbReference type="EMBL" id="JQ844214">
    <property type="protein sequence ID" value="AGS52848.1"/>
    <property type="molecule type" value="Genomic_DNA"/>
</dbReference>
<dbReference type="InterPro" id="IPR046357">
    <property type="entry name" value="PPIase_dom_sf"/>
</dbReference>
<dbReference type="SUPFAM" id="SSF50891">
    <property type="entry name" value="Cyclophilin-like"/>
    <property type="match status" value="1"/>
</dbReference>
<dbReference type="PROSITE" id="PS50059">
    <property type="entry name" value="FKBP_PPIASE"/>
    <property type="match status" value="1"/>
</dbReference>